<gene>
    <name evidence="1" type="ORF">JWS04_07055</name>
</gene>
<evidence type="ECO:0000313" key="2">
    <source>
        <dbReference type="Proteomes" id="UP000669317"/>
    </source>
</evidence>
<evidence type="ECO:0000313" key="1">
    <source>
        <dbReference type="EMBL" id="MBP0110854.1"/>
    </source>
</evidence>
<dbReference type="RefSeq" id="WP_122400957.1">
    <property type="nucleotide sequence ID" value="NZ_JAGIKT010000010.1"/>
</dbReference>
<name>A0ABS3ZRT0_9BRAD</name>
<evidence type="ECO:0008006" key="3">
    <source>
        <dbReference type="Google" id="ProtNLM"/>
    </source>
</evidence>
<sequence length="49" mass="5359">MRNRITLFASALIVFTVVILLFEAHAGAPQLAPEHCGFWTTIDAGLSCR</sequence>
<dbReference type="Proteomes" id="UP000669317">
    <property type="component" value="Unassembled WGS sequence"/>
</dbReference>
<organism evidence="1 2">
    <name type="scientific">Bradyrhizobium vignae</name>
    <dbReference type="NCBI Taxonomy" id="1549949"/>
    <lineage>
        <taxon>Bacteria</taxon>
        <taxon>Pseudomonadati</taxon>
        <taxon>Pseudomonadota</taxon>
        <taxon>Alphaproteobacteria</taxon>
        <taxon>Hyphomicrobiales</taxon>
        <taxon>Nitrobacteraceae</taxon>
        <taxon>Bradyrhizobium</taxon>
    </lineage>
</organism>
<dbReference type="EMBL" id="JAGIKT010000010">
    <property type="protein sequence ID" value="MBP0110854.1"/>
    <property type="molecule type" value="Genomic_DNA"/>
</dbReference>
<proteinExistence type="predicted"/>
<comment type="caution">
    <text evidence="1">The sequence shown here is derived from an EMBL/GenBank/DDBJ whole genome shotgun (WGS) entry which is preliminary data.</text>
</comment>
<keyword evidence="2" id="KW-1185">Reference proteome</keyword>
<reference evidence="1 2" key="1">
    <citation type="submission" date="2021-03" db="EMBL/GenBank/DDBJ databases">
        <title>Genome Sequence of Bradyrhizobium vignae strain ISRA400.</title>
        <authorList>
            <person name="Tisa L.S."/>
            <person name="Svistoonoff S."/>
            <person name="Hocher V."/>
            <person name="Fall S."/>
            <person name="Zaiya A."/>
            <person name="Naing D."/>
            <person name="Niang N."/>
            <person name="Diouf A."/>
            <person name="Dasylva M.C."/>
            <person name="Toure O."/>
            <person name="Gueye M."/>
            <person name="Gully D."/>
            <person name="Tisseyre P."/>
            <person name="Simpson S."/>
            <person name="Morris K."/>
            <person name="Thomas W.K."/>
        </authorList>
    </citation>
    <scope>NUCLEOTIDE SEQUENCE [LARGE SCALE GENOMIC DNA]</scope>
    <source>
        <strain evidence="1 2">ISRA400</strain>
    </source>
</reference>
<accession>A0ABS3ZRT0</accession>
<protein>
    <recommendedName>
        <fullName evidence="3">Transmembrane protein</fullName>
    </recommendedName>
</protein>